<name>A0ABT4UP12_9BACT</name>
<evidence type="ECO:0000313" key="9">
    <source>
        <dbReference type="Proteomes" id="UP001210231"/>
    </source>
</evidence>
<sequence>MMEITLGLLIAFIVTYYSIPIIIKVSYEKKLFDLPNERKLHSNSISTLGGIGIFAGIVCSFLLSVGFADNSYGFQYLMAACIVTFFIGLKDDISNLSPYKKFLGHILAALILVIPHCAYLNNYGGVLGIYEVPPLIAYIISIVLIVLIINAFNLIDGMDGLAASVSIIACIGFFIFFFLNQKTELAAISAIITGALLAFLIFNRHPAKIFMGDTGALLLGLLFAYLAFAFINIHLKEGAVLAYKFQSPHAMAFILLFLPLFDTFRVFAIRILKGGSPFEADRNHLHHIILRLGFGTQKTVFFMISGAILFTGAGILLDKFGNNIALFTTIGIACSTMAVLVRKSGQINKQKSISGKESKKQNGFIRILNESRRIVNK</sequence>
<evidence type="ECO:0000256" key="4">
    <source>
        <dbReference type="ARBA" id="ARBA00022692"/>
    </source>
</evidence>
<evidence type="ECO:0000256" key="7">
    <source>
        <dbReference type="SAM" id="Phobius"/>
    </source>
</evidence>
<feature type="transmembrane region" description="Helical" evidence="7">
    <location>
        <begin position="185"/>
        <end position="203"/>
    </location>
</feature>
<dbReference type="Proteomes" id="UP001210231">
    <property type="component" value="Unassembled WGS sequence"/>
</dbReference>
<feature type="transmembrane region" description="Helical" evidence="7">
    <location>
        <begin position="323"/>
        <end position="341"/>
    </location>
</feature>
<feature type="transmembrane region" description="Helical" evidence="7">
    <location>
        <begin position="48"/>
        <end position="67"/>
    </location>
</feature>
<feature type="transmembrane region" description="Helical" evidence="7">
    <location>
        <begin position="6"/>
        <end position="27"/>
    </location>
</feature>
<evidence type="ECO:0000256" key="1">
    <source>
        <dbReference type="ARBA" id="ARBA00004651"/>
    </source>
</evidence>
<feature type="transmembrane region" description="Helical" evidence="7">
    <location>
        <begin position="161"/>
        <end position="179"/>
    </location>
</feature>
<dbReference type="InterPro" id="IPR000715">
    <property type="entry name" value="Glycosyl_transferase_4"/>
</dbReference>
<feature type="transmembrane region" description="Helical" evidence="7">
    <location>
        <begin position="73"/>
        <end position="90"/>
    </location>
</feature>
<dbReference type="CDD" id="cd06853">
    <property type="entry name" value="GT_WecA_like"/>
    <property type="match status" value="1"/>
</dbReference>
<keyword evidence="6 7" id="KW-0472">Membrane</keyword>
<accession>A0ABT4UP12</accession>
<evidence type="ECO:0000313" key="8">
    <source>
        <dbReference type="EMBL" id="MDA3616592.1"/>
    </source>
</evidence>
<dbReference type="EMBL" id="JAQGEF010000035">
    <property type="protein sequence ID" value="MDA3616592.1"/>
    <property type="molecule type" value="Genomic_DNA"/>
</dbReference>
<keyword evidence="2" id="KW-1003">Cell membrane</keyword>
<comment type="subcellular location">
    <subcellularLocation>
        <location evidence="1">Cell membrane</location>
        <topology evidence="1">Multi-pass membrane protein</topology>
    </subcellularLocation>
</comment>
<feature type="transmembrane region" description="Helical" evidence="7">
    <location>
        <begin position="102"/>
        <end position="123"/>
    </location>
</feature>
<evidence type="ECO:0000256" key="2">
    <source>
        <dbReference type="ARBA" id="ARBA00022475"/>
    </source>
</evidence>
<feature type="transmembrane region" description="Helical" evidence="7">
    <location>
        <begin position="135"/>
        <end position="154"/>
    </location>
</feature>
<protein>
    <submittedName>
        <fullName evidence="8">MraY family glycosyltransferase</fullName>
    </submittedName>
</protein>
<reference evidence="8 9" key="1">
    <citation type="submission" date="2022-12" db="EMBL/GenBank/DDBJ databases">
        <title>Chitinophagaceae gen. sp. nov., a new member of the family Chitinophagaceae, isolated from soil in a chemical factory.</title>
        <authorList>
            <person name="Ke Z."/>
        </authorList>
    </citation>
    <scope>NUCLEOTIDE SEQUENCE [LARGE SCALE GENOMIC DNA]</scope>
    <source>
        <strain evidence="8 9">LY-5</strain>
    </source>
</reference>
<dbReference type="PROSITE" id="PS01348">
    <property type="entry name" value="MRAY_2"/>
    <property type="match status" value="1"/>
</dbReference>
<keyword evidence="5 7" id="KW-1133">Transmembrane helix</keyword>
<evidence type="ECO:0000256" key="5">
    <source>
        <dbReference type="ARBA" id="ARBA00022989"/>
    </source>
</evidence>
<dbReference type="PANTHER" id="PTHR22926:SF3">
    <property type="entry name" value="UNDECAPRENYL-PHOSPHATE ALPHA-N-ACETYLGLUCOSAMINYL 1-PHOSPHATE TRANSFERASE"/>
    <property type="match status" value="1"/>
</dbReference>
<dbReference type="PANTHER" id="PTHR22926">
    <property type="entry name" value="PHOSPHO-N-ACETYLMURAMOYL-PENTAPEPTIDE-TRANSFERASE"/>
    <property type="match status" value="1"/>
</dbReference>
<organism evidence="8 9">
    <name type="scientific">Polluticaenibacter yanchengensis</name>
    <dbReference type="NCBI Taxonomy" id="3014562"/>
    <lineage>
        <taxon>Bacteria</taxon>
        <taxon>Pseudomonadati</taxon>
        <taxon>Bacteroidota</taxon>
        <taxon>Chitinophagia</taxon>
        <taxon>Chitinophagales</taxon>
        <taxon>Chitinophagaceae</taxon>
        <taxon>Polluticaenibacter</taxon>
    </lineage>
</organism>
<keyword evidence="9" id="KW-1185">Reference proteome</keyword>
<proteinExistence type="predicted"/>
<evidence type="ECO:0000256" key="6">
    <source>
        <dbReference type="ARBA" id="ARBA00023136"/>
    </source>
</evidence>
<keyword evidence="4 7" id="KW-0812">Transmembrane</keyword>
<comment type="caution">
    <text evidence="8">The sequence shown here is derived from an EMBL/GenBank/DDBJ whole genome shotgun (WGS) entry which is preliminary data.</text>
</comment>
<feature type="transmembrane region" description="Helical" evidence="7">
    <location>
        <begin position="215"/>
        <end position="235"/>
    </location>
</feature>
<dbReference type="Pfam" id="PF00953">
    <property type="entry name" value="Glycos_transf_4"/>
    <property type="match status" value="1"/>
</dbReference>
<evidence type="ECO:0000256" key="3">
    <source>
        <dbReference type="ARBA" id="ARBA00022679"/>
    </source>
</evidence>
<dbReference type="RefSeq" id="WP_407032922.1">
    <property type="nucleotide sequence ID" value="NZ_JAQGEF010000035.1"/>
</dbReference>
<feature type="transmembrane region" description="Helical" evidence="7">
    <location>
        <begin position="299"/>
        <end position="317"/>
    </location>
</feature>
<dbReference type="InterPro" id="IPR018480">
    <property type="entry name" value="PNAcMuramoyl-5peptid_Trfase_CS"/>
</dbReference>
<feature type="transmembrane region" description="Helical" evidence="7">
    <location>
        <begin position="250"/>
        <end position="272"/>
    </location>
</feature>
<keyword evidence="3" id="KW-0808">Transferase</keyword>
<gene>
    <name evidence="8" type="ORF">O3P16_17400</name>
</gene>